<organism evidence="2 3">
    <name type="scientific">Polymorphum gilvum (strain LMG 25793 / CGMCC 1.9160 / SL003B-26A1)</name>
    <dbReference type="NCBI Taxonomy" id="991905"/>
    <lineage>
        <taxon>Bacteria</taxon>
        <taxon>Pseudomonadati</taxon>
        <taxon>Pseudomonadota</taxon>
        <taxon>Alphaproteobacteria</taxon>
        <taxon>Rhodobacterales</taxon>
        <taxon>Paracoccaceae</taxon>
        <taxon>Polymorphum</taxon>
    </lineage>
</organism>
<keyword evidence="3" id="KW-1185">Reference proteome</keyword>
<dbReference type="Pfam" id="PF11684">
    <property type="entry name" value="DUF3280"/>
    <property type="match status" value="1"/>
</dbReference>
<feature type="chain" id="PRO_5003278805" description="DUF2380 domain-containing protein" evidence="1">
    <location>
        <begin position="21"/>
        <end position="167"/>
    </location>
</feature>
<dbReference type="RefSeq" id="WP_013651769.1">
    <property type="nucleotide sequence ID" value="NC_015259.1"/>
</dbReference>
<protein>
    <recommendedName>
        <fullName evidence="4">DUF2380 domain-containing protein</fullName>
    </recommendedName>
</protein>
<reference evidence="2 3" key="1">
    <citation type="journal article" date="2011" name="J. Bacteriol.">
        <title>Complete genome sequence of Polymorphum gilvum SL003B-26A1T, a crude oil-degrading bacterium from oil-polluted saline soil.</title>
        <authorList>
            <person name="Li S.G."/>
            <person name="Tang Y.Q."/>
            <person name="Nie Y."/>
            <person name="Cai M."/>
            <person name="Wu X.L."/>
        </authorList>
    </citation>
    <scope>NUCLEOTIDE SEQUENCE [LARGE SCALE GENOMIC DNA]</scope>
    <source>
        <strain evidence="3">LMG 25793 / CGMCC 1.9160 / SL003B-26A1</strain>
    </source>
</reference>
<proteinExistence type="predicted"/>
<dbReference type="InterPro" id="IPR021698">
    <property type="entry name" value="DUF3280"/>
</dbReference>
<dbReference type="EMBL" id="CP002568">
    <property type="protein sequence ID" value="ADZ69451.1"/>
    <property type="molecule type" value="Genomic_DNA"/>
</dbReference>
<dbReference type="PATRIC" id="fig|991905.3.peg.1039"/>
<feature type="signal peptide" evidence="1">
    <location>
        <begin position="1"/>
        <end position="20"/>
    </location>
</feature>
<gene>
    <name evidence="2" type="ordered locus">SL003B_1022</name>
</gene>
<keyword evidence="1" id="KW-0732">Signal</keyword>
<sequence length="167" mass="18166">MFRRLLPVVLLALLATPAVGGPLPDGARVAYFGLTFIDTSTEGDFNGERPDETERLAMATAYVAEDMTKRGFTLVSLDPVRAELDRVSNPAKCNGCTFPMARKIGADYVLVGEVQKTSNLILSMNLVLSEAATGRQLAAGVVDIRGNTDVSWTRGLGYLLRNRIFRQ</sequence>
<accession>F2IXX0</accession>
<dbReference type="eggNOG" id="ENOG5032EC2">
    <property type="taxonomic scope" value="Bacteria"/>
</dbReference>
<evidence type="ECO:0000313" key="3">
    <source>
        <dbReference type="Proteomes" id="UP000008130"/>
    </source>
</evidence>
<dbReference type="KEGG" id="pgv:SL003B_1022"/>
<evidence type="ECO:0000256" key="1">
    <source>
        <dbReference type="SAM" id="SignalP"/>
    </source>
</evidence>
<evidence type="ECO:0008006" key="4">
    <source>
        <dbReference type="Google" id="ProtNLM"/>
    </source>
</evidence>
<evidence type="ECO:0000313" key="2">
    <source>
        <dbReference type="EMBL" id="ADZ69451.1"/>
    </source>
</evidence>
<dbReference type="Proteomes" id="UP000008130">
    <property type="component" value="Chromosome"/>
</dbReference>
<dbReference type="HOGENOM" id="CLU_114434_0_0_5"/>
<dbReference type="AlphaFoldDB" id="F2IXX0"/>
<dbReference type="STRING" id="991905.SL003B_1022"/>
<dbReference type="OrthoDB" id="8089716at2"/>
<name>F2IXX0_POLGS</name>